<feature type="coiled-coil region" evidence="9">
    <location>
        <begin position="493"/>
        <end position="520"/>
    </location>
</feature>
<comment type="similarity">
    <text evidence="7">Belongs to the methyl-accepting chemotaxis (MCP) protein family.</text>
</comment>
<protein>
    <submittedName>
        <fullName evidence="13">Methyl-accepting chemotaxis protein</fullName>
    </submittedName>
</protein>
<dbReference type="Pfam" id="PF00015">
    <property type="entry name" value="MCPsignal"/>
    <property type="match status" value="1"/>
</dbReference>
<feature type="domain" description="Methyl-accepting transducer" evidence="11">
    <location>
        <begin position="289"/>
        <end position="546"/>
    </location>
</feature>
<dbReference type="PROSITE" id="PS50111">
    <property type="entry name" value="CHEMOTAXIS_TRANSDUC_2"/>
    <property type="match status" value="1"/>
</dbReference>
<dbReference type="InterPro" id="IPR003660">
    <property type="entry name" value="HAMP_dom"/>
</dbReference>
<dbReference type="CDD" id="cd11386">
    <property type="entry name" value="MCP_signal"/>
    <property type="match status" value="1"/>
</dbReference>
<keyword evidence="4 10" id="KW-1133">Transmembrane helix</keyword>
<keyword evidence="9" id="KW-0175">Coiled coil</keyword>
<dbReference type="SMART" id="SM01049">
    <property type="entry name" value="Cache_2"/>
    <property type="match status" value="1"/>
</dbReference>
<accession>A0A921FWV4</accession>
<gene>
    <name evidence="13" type="ORF">K8V56_05580</name>
</gene>
<evidence type="ECO:0000256" key="10">
    <source>
        <dbReference type="SAM" id="Phobius"/>
    </source>
</evidence>
<dbReference type="Gene3D" id="6.10.340.10">
    <property type="match status" value="1"/>
</dbReference>
<evidence type="ECO:0000256" key="4">
    <source>
        <dbReference type="ARBA" id="ARBA00022989"/>
    </source>
</evidence>
<evidence type="ECO:0000256" key="7">
    <source>
        <dbReference type="ARBA" id="ARBA00029447"/>
    </source>
</evidence>
<keyword evidence="2" id="KW-1003">Cell membrane</keyword>
<evidence type="ECO:0000259" key="11">
    <source>
        <dbReference type="PROSITE" id="PS50111"/>
    </source>
</evidence>
<reference evidence="13" key="2">
    <citation type="submission" date="2021-09" db="EMBL/GenBank/DDBJ databases">
        <authorList>
            <person name="Gilroy R."/>
        </authorList>
    </citation>
    <scope>NUCLEOTIDE SEQUENCE</scope>
    <source>
        <strain evidence="13">CHK171-7178</strain>
    </source>
</reference>
<dbReference type="Proteomes" id="UP000698173">
    <property type="component" value="Unassembled WGS sequence"/>
</dbReference>
<dbReference type="PANTHER" id="PTHR32089:SF112">
    <property type="entry name" value="LYSOZYME-LIKE PROTEIN-RELATED"/>
    <property type="match status" value="1"/>
</dbReference>
<dbReference type="Pfam" id="PF17200">
    <property type="entry name" value="sCache_2"/>
    <property type="match status" value="1"/>
</dbReference>
<evidence type="ECO:0000256" key="8">
    <source>
        <dbReference type="PROSITE-ProRule" id="PRU00284"/>
    </source>
</evidence>
<evidence type="ECO:0000256" key="2">
    <source>
        <dbReference type="ARBA" id="ARBA00022475"/>
    </source>
</evidence>
<dbReference type="CDD" id="cd18774">
    <property type="entry name" value="PDC2_HK_sensor"/>
    <property type="match status" value="1"/>
</dbReference>
<evidence type="ECO:0000256" key="5">
    <source>
        <dbReference type="ARBA" id="ARBA00023136"/>
    </source>
</evidence>
<dbReference type="AlphaFoldDB" id="A0A921FWV4"/>
<name>A0A921FWV4_SPOPS</name>
<dbReference type="PROSITE" id="PS50885">
    <property type="entry name" value="HAMP"/>
    <property type="match status" value="1"/>
</dbReference>
<dbReference type="InterPro" id="IPR033480">
    <property type="entry name" value="sCache_2"/>
</dbReference>
<organism evidence="13 14">
    <name type="scientific">Sporosarcina psychrophila</name>
    <name type="common">Bacillus psychrophilus</name>
    <dbReference type="NCBI Taxonomy" id="1476"/>
    <lineage>
        <taxon>Bacteria</taxon>
        <taxon>Bacillati</taxon>
        <taxon>Bacillota</taxon>
        <taxon>Bacilli</taxon>
        <taxon>Bacillales</taxon>
        <taxon>Caryophanaceae</taxon>
        <taxon>Sporosarcina</taxon>
    </lineage>
</organism>
<dbReference type="Pfam" id="PF00672">
    <property type="entry name" value="HAMP"/>
    <property type="match status" value="1"/>
</dbReference>
<comment type="subcellular location">
    <subcellularLocation>
        <location evidence="1">Cell membrane</location>
        <topology evidence="1">Multi-pass membrane protein</topology>
    </subcellularLocation>
</comment>
<evidence type="ECO:0000313" key="13">
    <source>
        <dbReference type="EMBL" id="HJF31235.1"/>
    </source>
</evidence>
<evidence type="ECO:0000256" key="1">
    <source>
        <dbReference type="ARBA" id="ARBA00004651"/>
    </source>
</evidence>
<dbReference type="GO" id="GO:0005886">
    <property type="term" value="C:plasma membrane"/>
    <property type="evidence" value="ECO:0007669"/>
    <property type="project" value="UniProtKB-SubCell"/>
</dbReference>
<evidence type="ECO:0000313" key="14">
    <source>
        <dbReference type="Proteomes" id="UP000698173"/>
    </source>
</evidence>
<dbReference type="GO" id="GO:0007165">
    <property type="term" value="P:signal transduction"/>
    <property type="evidence" value="ECO:0007669"/>
    <property type="project" value="UniProtKB-KW"/>
</dbReference>
<keyword evidence="3 10" id="KW-0812">Transmembrane</keyword>
<dbReference type="Gene3D" id="1.10.287.950">
    <property type="entry name" value="Methyl-accepting chemotaxis protein"/>
    <property type="match status" value="1"/>
</dbReference>
<keyword evidence="5 10" id="KW-0472">Membrane</keyword>
<dbReference type="CDD" id="cd06225">
    <property type="entry name" value="HAMP"/>
    <property type="match status" value="1"/>
</dbReference>
<dbReference type="InterPro" id="IPR004089">
    <property type="entry name" value="MCPsignal_dom"/>
</dbReference>
<evidence type="ECO:0000256" key="9">
    <source>
        <dbReference type="SAM" id="Coils"/>
    </source>
</evidence>
<proteinExistence type="inferred from homology"/>
<reference evidence="13" key="1">
    <citation type="journal article" date="2021" name="PeerJ">
        <title>Extensive microbial diversity within the chicken gut microbiome revealed by metagenomics and culture.</title>
        <authorList>
            <person name="Gilroy R."/>
            <person name="Ravi A."/>
            <person name="Getino M."/>
            <person name="Pursley I."/>
            <person name="Horton D.L."/>
            <person name="Alikhan N.F."/>
            <person name="Baker D."/>
            <person name="Gharbi K."/>
            <person name="Hall N."/>
            <person name="Watson M."/>
            <person name="Adriaenssens E.M."/>
            <person name="Foster-Nyarko E."/>
            <person name="Jarju S."/>
            <person name="Secka A."/>
            <person name="Antonio M."/>
            <person name="Oren A."/>
            <person name="Chaudhuri R.R."/>
            <person name="La Ragione R."/>
            <person name="Hildebrand F."/>
            <person name="Pallen M.J."/>
        </authorList>
    </citation>
    <scope>NUCLEOTIDE SEQUENCE</scope>
    <source>
        <strain evidence="13">CHK171-7178</strain>
    </source>
</reference>
<dbReference type="SUPFAM" id="SSF58104">
    <property type="entry name" value="Methyl-accepting chemotaxis protein (MCP) signaling domain"/>
    <property type="match status" value="1"/>
</dbReference>
<keyword evidence="6 8" id="KW-0807">Transducer</keyword>
<feature type="domain" description="HAMP" evidence="12">
    <location>
        <begin position="217"/>
        <end position="270"/>
    </location>
</feature>
<dbReference type="SMART" id="SM00304">
    <property type="entry name" value="HAMP"/>
    <property type="match status" value="1"/>
</dbReference>
<evidence type="ECO:0000256" key="3">
    <source>
        <dbReference type="ARBA" id="ARBA00022692"/>
    </source>
</evidence>
<evidence type="ECO:0000259" key="12">
    <source>
        <dbReference type="PROSITE" id="PS50885"/>
    </source>
</evidence>
<dbReference type="Gene3D" id="3.30.450.20">
    <property type="entry name" value="PAS domain"/>
    <property type="match status" value="1"/>
</dbReference>
<dbReference type="SMART" id="SM00283">
    <property type="entry name" value="MA"/>
    <property type="match status" value="1"/>
</dbReference>
<evidence type="ECO:0000256" key="6">
    <source>
        <dbReference type="ARBA" id="ARBA00023224"/>
    </source>
</evidence>
<feature type="transmembrane region" description="Helical" evidence="10">
    <location>
        <begin position="192"/>
        <end position="215"/>
    </location>
</feature>
<comment type="caution">
    <text evidence="13">The sequence shown here is derived from an EMBL/GenBank/DDBJ whole genome shotgun (WGS) entry which is preliminary data.</text>
</comment>
<dbReference type="PANTHER" id="PTHR32089">
    <property type="entry name" value="METHYL-ACCEPTING CHEMOTAXIS PROTEIN MCPB"/>
    <property type="match status" value="1"/>
</dbReference>
<sequence length="576" mass="62783">MKIRSKLFIISFCLLLIPSLIIGFSSYLSAKDNLDELGETTLKNGVEMALQVIDSMNYAVEQGDIPLEEAQEKVKEYLIGERQNDGTRSITSKVDLGSGYFAVYEQDGLEIAHPSIEGTNGWDHQDADGIYMVQEIIKAAQDGGGFTHYTWELPNQPGTESTKVTYSALDPDWGWVIVAGTYMQDFNKGANAILNTILITLVASALVGLVVILLFSRHLATPIRRIEQSVQKIAEQDLSIDRIEVKNKDELGDLAIGLNTMVDNLKNVIDSVSNSAEQVAATSEQLTASSEETSKASEEISESTQQVAMGQENQLLGMQEAKESVTQMSSSITQITMDIKELNDLSTATTTVSLSGNEVIKKTVEQMQQIRQQNASTTEAIYVLERKSGEIDEIINVITNIAAQTNLLALNAAIEAARAGEHGKGFAVVADEVKKLAEESGNAANHISTLINEIQFDTKNTVNLVNEGETVIENGMKAVENAGSTFKTISTDINSITNKLSNISNEIQEINRNTENLVEIVDKTRDVTEQSASYTQNVAAASEEQHASMLEMAHASRALSKMSAELQDLVSDFKLS</sequence>
<dbReference type="EMBL" id="DYWT01000092">
    <property type="protein sequence ID" value="HJF31235.1"/>
    <property type="molecule type" value="Genomic_DNA"/>
</dbReference>